<dbReference type="PANTHER" id="PTHR30582:SF2">
    <property type="entry name" value="L,D-TRANSPEPTIDASE YCIB-RELATED"/>
    <property type="match status" value="1"/>
</dbReference>
<evidence type="ECO:0000313" key="11">
    <source>
        <dbReference type="Proteomes" id="UP000248614"/>
    </source>
</evidence>
<proteinExistence type="inferred from homology"/>
<dbReference type="GO" id="GO:0008360">
    <property type="term" value="P:regulation of cell shape"/>
    <property type="evidence" value="ECO:0007669"/>
    <property type="project" value="UniProtKB-UniRule"/>
</dbReference>
<feature type="signal peptide" evidence="8">
    <location>
        <begin position="1"/>
        <end position="20"/>
    </location>
</feature>
<dbReference type="Gene3D" id="2.40.440.10">
    <property type="entry name" value="L,D-transpeptidase catalytic domain-like"/>
    <property type="match status" value="1"/>
</dbReference>
<evidence type="ECO:0000256" key="2">
    <source>
        <dbReference type="ARBA" id="ARBA00005992"/>
    </source>
</evidence>
<evidence type="ECO:0000256" key="4">
    <source>
        <dbReference type="ARBA" id="ARBA00022960"/>
    </source>
</evidence>
<dbReference type="Pfam" id="PF03734">
    <property type="entry name" value="YkuD"/>
    <property type="match status" value="1"/>
</dbReference>
<dbReference type="InterPro" id="IPR050979">
    <property type="entry name" value="LD-transpeptidase"/>
</dbReference>
<evidence type="ECO:0000256" key="1">
    <source>
        <dbReference type="ARBA" id="ARBA00004752"/>
    </source>
</evidence>
<dbReference type="GO" id="GO:0016740">
    <property type="term" value="F:transferase activity"/>
    <property type="evidence" value="ECO:0007669"/>
    <property type="project" value="UniProtKB-KW"/>
</dbReference>
<comment type="pathway">
    <text evidence="1 7">Cell wall biogenesis; peptidoglycan biosynthesis.</text>
</comment>
<feature type="active site" description="Proton donor/acceptor" evidence="7">
    <location>
        <position position="124"/>
    </location>
</feature>
<dbReference type="AlphaFoldDB" id="A0A2W4ZCB4"/>
<reference evidence="10 11" key="1">
    <citation type="submission" date="2017-08" db="EMBL/GenBank/DDBJ databases">
        <title>Infants hospitalized years apart are colonized by the same room-sourced microbial strains.</title>
        <authorList>
            <person name="Brooks B."/>
            <person name="Olm M.R."/>
            <person name="Firek B.A."/>
            <person name="Baker R."/>
            <person name="Thomas B.C."/>
            <person name="Morowitz M.J."/>
            <person name="Banfield J.F."/>
        </authorList>
    </citation>
    <scope>NUCLEOTIDE SEQUENCE [LARGE SCALE GENOMIC DNA]</scope>
    <source>
        <strain evidence="10">S2_018_000_R3_110</strain>
    </source>
</reference>
<keyword evidence="6 7" id="KW-0961">Cell wall biogenesis/degradation</keyword>
<dbReference type="CDD" id="cd16913">
    <property type="entry name" value="YkuD_like"/>
    <property type="match status" value="1"/>
</dbReference>
<evidence type="ECO:0000259" key="9">
    <source>
        <dbReference type="PROSITE" id="PS52029"/>
    </source>
</evidence>
<feature type="domain" description="L,D-TPase catalytic" evidence="9">
    <location>
        <begin position="52"/>
        <end position="161"/>
    </location>
</feature>
<protein>
    <submittedName>
        <fullName evidence="10">L,D-transpeptidase</fullName>
    </submittedName>
</protein>
<dbReference type="GO" id="GO:0071555">
    <property type="term" value="P:cell wall organization"/>
    <property type="evidence" value="ECO:0007669"/>
    <property type="project" value="UniProtKB-UniRule"/>
</dbReference>
<dbReference type="PANTHER" id="PTHR30582">
    <property type="entry name" value="L,D-TRANSPEPTIDASE"/>
    <property type="match status" value="1"/>
</dbReference>
<evidence type="ECO:0000256" key="7">
    <source>
        <dbReference type="PROSITE-ProRule" id="PRU01373"/>
    </source>
</evidence>
<keyword evidence="8" id="KW-0732">Signal</keyword>
<feature type="chain" id="PRO_5015884093" evidence="8">
    <location>
        <begin position="21"/>
        <end position="204"/>
    </location>
</feature>
<name>A0A2W4ZCB4_9SPHN</name>
<accession>A0A2W4ZCB4</accession>
<sequence>MKRAIVPGLLVMLLSLPAVAQEPAALAVERAAVAMRPGDHRWADDATLPGAVSIVVSVPMQMAFVYRGDTLVGATTVSTGKPGKMTPIGEYTILQKRPFHRSNLYNNAPMPFMQRLTWTGVALHAGNLPGFPASHGCIRIPTAFARKLFDATQLGGKVTVVNDVIAFPAYRAADDAPRLEPVGIMTLADRDDRVSAGGGIAGPR</sequence>
<dbReference type="InterPro" id="IPR038063">
    <property type="entry name" value="Transpep_catalytic_dom"/>
</dbReference>
<dbReference type="GO" id="GO:0018104">
    <property type="term" value="P:peptidoglycan-protein cross-linking"/>
    <property type="evidence" value="ECO:0007669"/>
    <property type="project" value="TreeGrafter"/>
</dbReference>
<dbReference type="NCBIfam" id="NF004785">
    <property type="entry name" value="PRK06132.1-2"/>
    <property type="match status" value="1"/>
</dbReference>
<keyword evidence="4 7" id="KW-0133">Cell shape</keyword>
<dbReference type="SUPFAM" id="SSF141523">
    <property type="entry name" value="L,D-transpeptidase catalytic domain-like"/>
    <property type="match status" value="1"/>
</dbReference>
<evidence type="ECO:0000313" key="10">
    <source>
        <dbReference type="EMBL" id="PZO79914.1"/>
    </source>
</evidence>
<dbReference type="UniPathway" id="UPA00219"/>
<dbReference type="GO" id="GO:0071972">
    <property type="term" value="F:peptidoglycan L,D-transpeptidase activity"/>
    <property type="evidence" value="ECO:0007669"/>
    <property type="project" value="TreeGrafter"/>
</dbReference>
<comment type="similarity">
    <text evidence="2">Belongs to the YkuD family.</text>
</comment>
<feature type="active site" description="Nucleophile" evidence="7">
    <location>
        <position position="137"/>
    </location>
</feature>
<keyword evidence="3" id="KW-0808">Transferase</keyword>
<organism evidence="10 11">
    <name type="scientific">Sphingomonas hengshuiensis</name>
    <dbReference type="NCBI Taxonomy" id="1609977"/>
    <lineage>
        <taxon>Bacteria</taxon>
        <taxon>Pseudomonadati</taxon>
        <taxon>Pseudomonadota</taxon>
        <taxon>Alphaproteobacteria</taxon>
        <taxon>Sphingomonadales</taxon>
        <taxon>Sphingomonadaceae</taxon>
        <taxon>Sphingomonas</taxon>
    </lineage>
</organism>
<evidence type="ECO:0000256" key="6">
    <source>
        <dbReference type="ARBA" id="ARBA00023316"/>
    </source>
</evidence>
<dbReference type="EMBL" id="QFNF01000005">
    <property type="protein sequence ID" value="PZO79914.1"/>
    <property type="molecule type" value="Genomic_DNA"/>
</dbReference>
<dbReference type="GO" id="GO:0005576">
    <property type="term" value="C:extracellular region"/>
    <property type="evidence" value="ECO:0007669"/>
    <property type="project" value="TreeGrafter"/>
</dbReference>
<evidence type="ECO:0000256" key="8">
    <source>
        <dbReference type="SAM" id="SignalP"/>
    </source>
</evidence>
<comment type="caution">
    <text evidence="10">The sequence shown here is derived from an EMBL/GenBank/DDBJ whole genome shotgun (WGS) entry which is preliminary data.</text>
</comment>
<evidence type="ECO:0000256" key="5">
    <source>
        <dbReference type="ARBA" id="ARBA00022984"/>
    </source>
</evidence>
<dbReference type="InterPro" id="IPR005490">
    <property type="entry name" value="LD_TPept_cat_dom"/>
</dbReference>
<dbReference type="PROSITE" id="PS52029">
    <property type="entry name" value="LD_TPASE"/>
    <property type="match status" value="1"/>
</dbReference>
<keyword evidence="5 7" id="KW-0573">Peptidoglycan synthesis</keyword>
<evidence type="ECO:0000256" key="3">
    <source>
        <dbReference type="ARBA" id="ARBA00022679"/>
    </source>
</evidence>
<gene>
    <name evidence="10" type="ORF">DI632_03090</name>
</gene>
<dbReference type="Proteomes" id="UP000248614">
    <property type="component" value="Unassembled WGS sequence"/>
</dbReference>